<dbReference type="InterPro" id="IPR025610">
    <property type="entry name" value="MYC/MYB_N"/>
</dbReference>
<evidence type="ECO:0000256" key="3">
    <source>
        <dbReference type="ARBA" id="ARBA00023242"/>
    </source>
</evidence>
<dbReference type="Proteomes" id="UP001085076">
    <property type="component" value="Miscellaneous, Linkage group lg05"/>
</dbReference>
<evidence type="ECO:0000256" key="1">
    <source>
        <dbReference type="ARBA" id="ARBA00023015"/>
    </source>
</evidence>
<dbReference type="AlphaFoldDB" id="A0A9D5HBR4"/>
<sequence length="151" mass="16779">MNIWTDDNASMMEAFTTPAELAGFWPPATPGTSTSVAATPQPMYFNQETLQQRFQALIEGARESWTYAIFWQSSVDLASGASLLGWGDGYYKGCEEDKQRRATEKAASAAEQEHRKRVLRELNSLVAGGSSSPDEVVEEEVTDTEWFFLVP</sequence>
<comment type="caution">
    <text evidence="6">The sequence shown here is derived from an EMBL/GenBank/DDBJ whole genome shotgun (WGS) entry which is preliminary data.</text>
</comment>
<gene>
    <name evidence="6" type="ORF">J5N97_018745</name>
</gene>
<accession>A0A9D5HBR4</accession>
<evidence type="ECO:0000313" key="7">
    <source>
        <dbReference type="Proteomes" id="UP001085076"/>
    </source>
</evidence>
<evidence type="ECO:0000256" key="2">
    <source>
        <dbReference type="ARBA" id="ARBA00023163"/>
    </source>
</evidence>
<dbReference type="EMBL" id="JAGGNH010000005">
    <property type="protein sequence ID" value="KAJ0970786.1"/>
    <property type="molecule type" value="Genomic_DNA"/>
</dbReference>
<keyword evidence="7" id="KW-1185">Reference proteome</keyword>
<reference evidence="6" key="1">
    <citation type="submission" date="2021-03" db="EMBL/GenBank/DDBJ databases">
        <authorList>
            <person name="Li Z."/>
            <person name="Yang C."/>
        </authorList>
    </citation>
    <scope>NUCLEOTIDE SEQUENCE</scope>
    <source>
        <strain evidence="6">Dzin_1.0</strain>
        <tissue evidence="6">Leaf</tissue>
    </source>
</reference>
<dbReference type="OrthoDB" id="1926382at2759"/>
<keyword evidence="2 4" id="KW-0804">Transcription</keyword>
<organism evidence="6 7">
    <name type="scientific">Dioscorea zingiberensis</name>
    <dbReference type="NCBI Taxonomy" id="325984"/>
    <lineage>
        <taxon>Eukaryota</taxon>
        <taxon>Viridiplantae</taxon>
        <taxon>Streptophyta</taxon>
        <taxon>Embryophyta</taxon>
        <taxon>Tracheophyta</taxon>
        <taxon>Spermatophyta</taxon>
        <taxon>Magnoliopsida</taxon>
        <taxon>Liliopsida</taxon>
        <taxon>Dioscoreales</taxon>
        <taxon>Dioscoreaceae</taxon>
        <taxon>Dioscorea</taxon>
    </lineage>
</organism>
<dbReference type="Pfam" id="PF14215">
    <property type="entry name" value="bHLH-MYC_N"/>
    <property type="match status" value="1"/>
</dbReference>
<keyword evidence="1 4" id="KW-0805">Transcription regulation</keyword>
<dbReference type="GO" id="GO:0003700">
    <property type="term" value="F:DNA-binding transcription factor activity"/>
    <property type="evidence" value="ECO:0007669"/>
    <property type="project" value="InterPro"/>
</dbReference>
<dbReference type="GO" id="GO:0005634">
    <property type="term" value="C:nucleus"/>
    <property type="evidence" value="ECO:0007669"/>
    <property type="project" value="UniProtKB-SubCell"/>
</dbReference>
<reference evidence="6" key="2">
    <citation type="journal article" date="2022" name="Hortic Res">
        <title>The genome of Dioscorea zingiberensis sheds light on the biosynthesis, origin and evolution of the medicinally important diosgenin saponins.</title>
        <authorList>
            <person name="Li Y."/>
            <person name="Tan C."/>
            <person name="Li Z."/>
            <person name="Guo J."/>
            <person name="Li S."/>
            <person name="Chen X."/>
            <person name="Wang C."/>
            <person name="Dai X."/>
            <person name="Yang H."/>
            <person name="Song W."/>
            <person name="Hou L."/>
            <person name="Xu J."/>
            <person name="Tong Z."/>
            <person name="Xu A."/>
            <person name="Yuan X."/>
            <person name="Wang W."/>
            <person name="Yang Q."/>
            <person name="Chen L."/>
            <person name="Sun Z."/>
            <person name="Wang K."/>
            <person name="Pan B."/>
            <person name="Chen J."/>
            <person name="Bao Y."/>
            <person name="Liu F."/>
            <person name="Qi X."/>
            <person name="Gang D.R."/>
            <person name="Wen J."/>
            <person name="Li J."/>
        </authorList>
    </citation>
    <scope>NUCLEOTIDE SEQUENCE</scope>
    <source>
        <strain evidence="6">Dzin_1.0</strain>
    </source>
</reference>
<keyword evidence="3 4" id="KW-0539">Nucleus</keyword>
<dbReference type="InterPro" id="IPR045084">
    <property type="entry name" value="AIB/MYC-like"/>
</dbReference>
<proteinExistence type="predicted"/>
<dbReference type="PANTHER" id="PTHR11514:SF43">
    <property type="entry name" value="TRANSCRIPTION FACTOR MYC2"/>
    <property type="match status" value="1"/>
</dbReference>
<evidence type="ECO:0000256" key="4">
    <source>
        <dbReference type="RuleBase" id="RU369104"/>
    </source>
</evidence>
<dbReference type="PANTHER" id="PTHR11514">
    <property type="entry name" value="MYC"/>
    <property type="match status" value="1"/>
</dbReference>
<dbReference type="GO" id="GO:0000976">
    <property type="term" value="F:transcription cis-regulatory region binding"/>
    <property type="evidence" value="ECO:0007669"/>
    <property type="project" value="TreeGrafter"/>
</dbReference>
<protein>
    <recommendedName>
        <fullName evidence="4">Transcription factor</fullName>
        <shortName evidence="4">bHLH transcription factor</shortName>
    </recommendedName>
    <alternativeName>
        <fullName evidence="4">Basic helix-loop-helix protein</fullName>
    </alternativeName>
</protein>
<feature type="domain" description="Transcription factor MYC/MYB N-terminal" evidence="5">
    <location>
        <begin position="50"/>
        <end position="150"/>
    </location>
</feature>
<evidence type="ECO:0000259" key="5">
    <source>
        <dbReference type="Pfam" id="PF14215"/>
    </source>
</evidence>
<comment type="subcellular location">
    <subcellularLocation>
        <location evidence="4">Nucleus</location>
    </subcellularLocation>
</comment>
<name>A0A9D5HBR4_9LILI</name>
<evidence type="ECO:0000313" key="6">
    <source>
        <dbReference type="EMBL" id="KAJ0970786.1"/>
    </source>
</evidence>